<keyword evidence="5" id="KW-1185">Reference proteome</keyword>
<dbReference type="RefSeq" id="WP_215791881.1">
    <property type="nucleotide sequence ID" value="NZ_JAHKKG010000009.1"/>
</dbReference>
<dbReference type="PRINTS" id="PR00455">
    <property type="entry name" value="HTHTETR"/>
</dbReference>
<dbReference type="PROSITE" id="PS50977">
    <property type="entry name" value="HTH_TETR_2"/>
    <property type="match status" value="1"/>
</dbReference>
<evidence type="ECO:0000313" key="4">
    <source>
        <dbReference type="EMBL" id="MBU2667643.1"/>
    </source>
</evidence>
<dbReference type="InterPro" id="IPR050109">
    <property type="entry name" value="HTH-type_TetR-like_transc_reg"/>
</dbReference>
<feature type="domain" description="HTH tetR-type" evidence="3">
    <location>
        <begin position="15"/>
        <end position="75"/>
    </location>
</feature>
<reference evidence="4 5" key="1">
    <citation type="submission" date="2021-06" db="EMBL/GenBank/DDBJ databases">
        <title>Actinoplanes lichenicola sp. nov., and Actinoplanes ovalisporus sp. nov., isolated from lichen in Thailand.</title>
        <authorList>
            <person name="Saeng-In P."/>
            <person name="Kanchanasin P."/>
            <person name="Yuki M."/>
            <person name="Kudo T."/>
            <person name="Ohkuma M."/>
            <person name="Phongsopitanun W."/>
            <person name="Tanasupawat S."/>
        </authorList>
    </citation>
    <scope>NUCLEOTIDE SEQUENCE [LARGE SCALE GENOMIC DNA]</scope>
    <source>
        <strain evidence="4 5">NBRC 110975</strain>
    </source>
</reference>
<dbReference type="EMBL" id="JAHKKG010000009">
    <property type="protein sequence ID" value="MBU2667643.1"/>
    <property type="molecule type" value="Genomic_DNA"/>
</dbReference>
<evidence type="ECO:0000256" key="1">
    <source>
        <dbReference type="ARBA" id="ARBA00023125"/>
    </source>
</evidence>
<accession>A0ABS5YW97</accession>
<dbReference type="InterPro" id="IPR041583">
    <property type="entry name" value="TetR_C_31"/>
</dbReference>
<evidence type="ECO:0000259" key="3">
    <source>
        <dbReference type="PROSITE" id="PS50977"/>
    </source>
</evidence>
<protein>
    <submittedName>
        <fullName evidence="4">TetR family transcriptional regulator</fullName>
    </submittedName>
</protein>
<comment type="caution">
    <text evidence="4">The sequence shown here is derived from an EMBL/GenBank/DDBJ whole genome shotgun (WGS) entry which is preliminary data.</text>
</comment>
<name>A0ABS5YW97_9ACTN</name>
<keyword evidence="1 2" id="KW-0238">DNA-binding</keyword>
<gene>
    <name evidence="4" type="ORF">KOI35_29430</name>
</gene>
<evidence type="ECO:0000256" key="2">
    <source>
        <dbReference type="PROSITE-ProRule" id="PRU00335"/>
    </source>
</evidence>
<dbReference type="Proteomes" id="UP001519654">
    <property type="component" value="Unassembled WGS sequence"/>
</dbReference>
<dbReference type="Pfam" id="PF17940">
    <property type="entry name" value="TetR_C_31"/>
    <property type="match status" value="1"/>
</dbReference>
<dbReference type="Pfam" id="PF00440">
    <property type="entry name" value="TetR_N"/>
    <property type="match status" value="1"/>
</dbReference>
<dbReference type="Gene3D" id="1.10.357.10">
    <property type="entry name" value="Tetracycline Repressor, domain 2"/>
    <property type="match status" value="1"/>
</dbReference>
<dbReference type="SUPFAM" id="SSF46689">
    <property type="entry name" value="Homeodomain-like"/>
    <property type="match status" value="1"/>
</dbReference>
<organism evidence="4 5">
    <name type="scientific">Paractinoplanes bogorensis</name>
    <dbReference type="NCBI Taxonomy" id="1610840"/>
    <lineage>
        <taxon>Bacteria</taxon>
        <taxon>Bacillati</taxon>
        <taxon>Actinomycetota</taxon>
        <taxon>Actinomycetes</taxon>
        <taxon>Micromonosporales</taxon>
        <taxon>Micromonosporaceae</taxon>
        <taxon>Paractinoplanes</taxon>
    </lineage>
</organism>
<dbReference type="PANTHER" id="PTHR30055:SF226">
    <property type="entry name" value="HTH-TYPE TRANSCRIPTIONAL REGULATOR PKSA"/>
    <property type="match status" value="1"/>
</dbReference>
<dbReference type="InterPro" id="IPR001647">
    <property type="entry name" value="HTH_TetR"/>
</dbReference>
<dbReference type="InterPro" id="IPR009057">
    <property type="entry name" value="Homeodomain-like_sf"/>
</dbReference>
<dbReference type="SUPFAM" id="SSF48498">
    <property type="entry name" value="Tetracyclin repressor-like, C-terminal domain"/>
    <property type="match status" value="1"/>
</dbReference>
<feature type="DNA-binding region" description="H-T-H motif" evidence="2">
    <location>
        <begin position="38"/>
        <end position="57"/>
    </location>
</feature>
<evidence type="ECO:0000313" key="5">
    <source>
        <dbReference type="Proteomes" id="UP001519654"/>
    </source>
</evidence>
<dbReference type="PANTHER" id="PTHR30055">
    <property type="entry name" value="HTH-TYPE TRANSCRIPTIONAL REGULATOR RUTR"/>
    <property type="match status" value="1"/>
</dbReference>
<dbReference type="InterPro" id="IPR036271">
    <property type="entry name" value="Tet_transcr_reg_TetR-rel_C_sf"/>
</dbReference>
<proteinExistence type="predicted"/>
<sequence>MTTAPAARSPRRYDPDRKSRIIDAAIEVIADHGVAGTTSRRIAAAADVPLGSITYHFDSIEELLELAFRRHAERMSPRYEAHFDNVTDVAGFAEAVTDLIHSDAGGDARDWAVAYELYLAALRDPALRSVTEAWMRRSRAVLERFVDPATARGIDALNEGLVMHMILSTARYDRAATSSIVRRFLGVGELGVGE</sequence>